<keyword evidence="1 4" id="KW-0489">Methyltransferase</keyword>
<evidence type="ECO:0000256" key="2">
    <source>
        <dbReference type="ARBA" id="ARBA00022679"/>
    </source>
</evidence>
<evidence type="ECO:0000259" key="3">
    <source>
        <dbReference type="Pfam" id="PF08241"/>
    </source>
</evidence>
<evidence type="ECO:0000313" key="4">
    <source>
        <dbReference type="EMBL" id="MBB3974809.1"/>
    </source>
</evidence>
<comment type="caution">
    <text evidence="4">The sequence shown here is derived from an EMBL/GenBank/DDBJ whole genome shotgun (WGS) entry which is preliminary data.</text>
</comment>
<dbReference type="PANTHER" id="PTHR13090:SF1">
    <property type="entry name" value="ARGININE-HYDROXYLASE NDUFAF5, MITOCHONDRIAL"/>
    <property type="match status" value="1"/>
</dbReference>
<dbReference type="GO" id="GO:0032259">
    <property type="term" value="P:methylation"/>
    <property type="evidence" value="ECO:0007669"/>
    <property type="project" value="UniProtKB-KW"/>
</dbReference>
<dbReference type="InterPro" id="IPR029063">
    <property type="entry name" value="SAM-dependent_MTases_sf"/>
</dbReference>
<dbReference type="InterPro" id="IPR013216">
    <property type="entry name" value="Methyltransf_11"/>
</dbReference>
<accession>A0A7W6GIG0</accession>
<organism evidence="4 5">
    <name type="scientific">Hansschlegelia beijingensis</name>
    <dbReference type="NCBI Taxonomy" id="1133344"/>
    <lineage>
        <taxon>Bacteria</taxon>
        <taxon>Pseudomonadati</taxon>
        <taxon>Pseudomonadota</taxon>
        <taxon>Alphaproteobacteria</taxon>
        <taxon>Hyphomicrobiales</taxon>
        <taxon>Methylopilaceae</taxon>
        <taxon>Hansschlegelia</taxon>
    </lineage>
</organism>
<evidence type="ECO:0000256" key="1">
    <source>
        <dbReference type="ARBA" id="ARBA00022603"/>
    </source>
</evidence>
<protein>
    <submittedName>
        <fullName evidence="4">SAM-dependent methyltransferase</fullName>
    </submittedName>
</protein>
<reference evidence="4 5" key="1">
    <citation type="submission" date="2020-08" db="EMBL/GenBank/DDBJ databases">
        <title>Genomic Encyclopedia of Type Strains, Phase IV (KMG-IV): sequencing the most valuable type-strain genomes for metagenomic binning, comparative biology and taxonomic classification.</title>
        <authorList>
            <person name="Goeker M."/>
        </authorList>
    </citation>
    <scope>NUCLEOTIDE SEQUENCE [LARGE SCALE GENOMIC DNA]</scope>
    <source>
        <strain evidence="4 5">DSM 25481</strain>
    </source>
</reference>
<keyword evidence="5" id="KW-1185">Reference proteome</keyword>
<keyword evidence="2 4" id="KW-0808">Transferase</keyword>
<dbReference type="PANTHER" id="PTHR13090">
    <property type="entry name" value="ARGININE-HYDROXYLASE NDUFAF5, MITOCHONDRIAL"/>
    <property type="match status" value="1"/>
</dbReference>
<proteinExistence type="predicted"/>
<gene>
    <name evidence="4" type="ORF">GGR24_003499</name>
</gene>
<dbReference type="Gene3D" id="3.40.50.150">
    <property type="entry name" value="Vaccinia Virus protein VP39"/>
    <property type="match status" value="1"/>
</dbReference>
<dbReference type="AlphaFoldDB" id="A0A7W6GIG0"/>
<dbReference type="Pfam" id="PF08241">
    <property type="entry name" value="Methyltransf_11"/>
    <property type="match status" value="1"/>
</dbReference>
<dbReference type="Proteomes" id="UP000528964">
    <property type="component" value="Unassembled WGS sequence"/>
</dbReference>
<dbReference type="EMBL" id="JACIDR010000009">
    <property type="protein sequence ID" value="MBB3974809.1"/>
    <property type="molecule type" value="Genomic_DNA"/>
</dbReference>
<feature type="domain" description="Methyltransferase type 11" evidence="3">
    <location>
        <begin position="87"/>
        <end position="134"/>
    </location>
</feature>
<name>A0A7W6GIG0_9HYPH</name>
<evidence type="ECO:0000313" key="5">
    <source>
        <dbReference type="Proteomes" id="UP000528964"/>
    </source>
</evidence>
<dbReference type="RefSeq" id="WP_183396666.1">
    <property type="nucleotide sequence ID" value="NZ_JACIDR010000009.1"/>
</dbReference>
<dbReference type="SUPFAM" id="SSF53335">
    <property type="entry name" value="S-adenosyl-L-methionine-dependent methyltransferases"/>
    <property type="match status" value="1"/>
</dbReference>
<dbReference type="GO" id="GO:0008757">
    <property type="term" value="F:S-adenosylmethionine-dependent methyltransferase activity"/>
    <property type="evidence" value="ECO:0007669"/>
    <property type="project" value="InterPro"/>
</dbReference>
<sequence length="290" mass="31418">MAEPRRLIDRRALWLRRLRAGAGGGPDFLRARIAEDAEDRLAVTLRPFPVALDLASSGDEVIRLLRRRNPSGAAFRATPEPASSASFICDDEALPLRSESLDLIVSSLALQFADDLPGLLAQARRALRPDGLFLAALLGGDSLSELRQSFAAAEAEMEGGASPRVLPFADVRALGGLLQRAGFALPVTDVDRVVARYDNPLDLIAELRAWGATNVLAERRRTPLRRATLTRALEIYADRFADGDGRVRATFEIVWLSGWAPDPGQQQPLRPGSARVRLADALGVKESPAS</sequence>
<dbReference type="InterPro" id="IPR050602">
    <property type="entry name" value="Malonyl-ACP_OMT"/>
</dbReference>